<keyword evidence="5 7" id="KW-1133">Transmembrane helix</keyword>
<dbReference type="GO" id="GO:0016787">
    <property type="term" value="F:hydrolase activity"/>
    <property type="evidence" value="ECO:0007669"/>
    <property type="project" value="UniProtKB-KW"/>
</dbReference>
<evidence type="ECO:0000313" key="9">
    <source>
        <dbReference type="EMBL" id="ETD72234.1"/>
    </source>
</evidence>
<evidence type="ECO:0000256" key="4">
    <source>
        <dbReference type="ARBA" id="ARBA00022801"/>
    </source>
</evidence>
<evidence type="ECO:0000259" key="8">
    <source>
        <dbReference type="SMART" id="SM00014"/>
    </source>
</evidence>
<dbReference type="SUPFAM" id="SSF48317">
    <property type="entry name" value="Acid phosphatase/Vanadium-dependent haloperoxidase"/>
    <property type="match status" value="1"/>
</dbReference>
<evidence type="ECO:0000256" key="2">
    <source>
        <dbReference type="ARBA" id="ARBA00022475"/>
    </source>
</evidence>
<dbReference type="GO" id="GO:0005886">
    <property type="term" value="C:plasma membrane"/>
    <property type="evidence" value="ECO:0007669"/>
    <property type="project" value="UniProtKB-SubCell"/>
</dbReference>
<dbReference type="AlphaFoldDB" id="V8G6S0"/>
<dbReference type="Gene3D" id="1.20.144.10">
    <property type="entry name" value="Phosphatidic acid phosphatase type 2/haloperoxidase"/>
    <property type="match status" value="1"/>
</dbReference>
<comment type="subcellular location">
    <subcellularLocation>
        <location evidence="1">Cell membrane</location>
        <topology evidence="1">Multi-pass membrane protein</topology>
    </subcellularLocation>
</comment>
<dbReference type="SMART" id="SM00014">
    <property type="entry name" value="acidPPc"/>
    <property type="match status" value="1"/>
</dbReference>
<keyword evidence="4" id="KW-0378">Hydrolase</keyword>
<dbReference type="PANTHER" id="PTHR14969:SF62">
    <property type="entry name" value="DECAPRENYLPHOSPHORYL-5-PHOSPHORIBOSE PHOSPHATASE RV3807C-RELATED"/>
    <property type="match status" value="1"/>
</dbReference>
<dbReference type="InterPro" id="IPR036938">
    <property type="entry name" value="PAP2/HPO_sf"/>
</dbReference>
<feature type="transmembrane region" description="Helical" evidence="7">
    <location>
        <begin position="35"/>
        <end position="54"/>
    </location>
</feature>
<keyword evidence="2" id="KW-1003">Cell membrane</keyword>
<proteinExistence type="predicted"/>
<sequence length="174" mass="19261">MKTRLMALGAQEVRFFFWLVAHNEKRTIAFLSRQISRMGDGPLYALIGLGLWLFEPVSGQLFFYTGLVAYALELPLYWVLKNSIKRDRPCHKMTGFEALIEPSDKFSFPSGHTAAAFVFATVLTSFYPVLLIPAYLLASLVGLSRVLLGVHYPTDILAGMVVGLTCALTALAIV</sequence>
<evidence type="ECO:0000313" key="10">
    <source>
        <dbReference type="Proteomes" id="UP000018766"/>
    </source>
</evidence>
<dbReference type="EMBL" id="AYSV01000071">
    <property type="protein sequence ID" value="ETD72234.1"/>
    <property type="molecule type" value="Genomic_DNA"/>
</dbReference>
<dbReference type="RefSeq" id="WP_023950517.1">
    <property type="nucleotide sequence ID" value="NZ_AYSV01000071.1"/>
</dbReference>
<evidence type="ECO:0000256" key="1">
    <source>
        <dbReference type="ARBA" id="ARBA00004651"/>
    </source>
</evidence>
<keyword evidence="6 7" id="KW-0472">Membrane</keyword>
<evidence type="ECO:0000256" key="7">
    <source>
        <dbReference type="SAM" id="Phobius"/>
    </source>
</evidence>
<evidence type="ECO:0000256" key="6">
    <source>
        <dbReference type="ARBA" id="ARBA00023136"/>
    </source>
</evidence>
<accession>V8G6S0</accession>
<gene>
    <name evidence="9" type="ORF">V757_05375</name>
</gene>
<name>V8G6S0_9BURK</name>
<comment type="caution">
    <text evidence="9">The sequence shown here is derived from an EMBL/GenBank/DDBJ whole genome shotgun (WGS) entry which is preliminary data.</text>
</comment>
<feature type="transmembrane region" description="Helical" evidence="7">
    <location>
        <begin position="60"/>
        <end position="80"/>
    </location>
</feature>
<dbReference type="Proteomes" id="UP000018766">
    <property type="component" value="Unassembled WGS sequence"/>
</dbReference>
<feature type="domain" description="Phosphatidic acid phosphatase type 2/haloperoxidase" evidence="8">
    <location>
        <begin position="65"/>
        <end position="171"/>
    </location>
</feature>
<keyword evidence="3 7" id="KW-0812">Transmembrane</keyword>
<evidence type="ECO:0000256" key="5">
    <source>
        <dbReference type="ARBA" id="ARBA00022989"/>
    </source>
</evidence>
<dbReference type="InterPro" id="IPR000326">
    <property type="entry name" value="PAP2/HPO"/>
</dbReference>
<dbReference type="OrthoDB" id="9801622at2"/>
<keyword evidence="10" id="KW-1185">Reference proteome</keyword>
<reference evidence="9 10" key="1">
    <citation type="submission" date="2013-11" db="EMBL/GenBank/DDBJ databases">
        <title>Genomic analysis of Pelistega sp. HM-7.</title>
        <authorList>
            <person name="Kumbhare S.V."/>
            <person name="Shetty S.A."/>
            <person name="Sharma O."/>
            <person name="Dhotre D.P."/>
        </authorList>
    </citation>
    <scope>NUCLEOTIDE SEQUENCE [LARGE SCALE GENOMIC DNA]</scope>
    <source>
        <strain evidence="9 10">HM-7</strain>
    </source>
</reference>
<protein>
    <submittedName>
        <fullName evidence="9">Phospholipid phosphatase</fullName>
    </submittedName>
</protein>
<dbReference type="Pfam" id="PF01569">
    <property type="entry name" value="PAP2"/>
    <property type="match status" value="1"/>
</dbReference>
<organism evidence="9 10">
    <name type="scientific">Pelistega indica</name>
    <dbReference type="NCBI Taxonomy" id="1414851"/>
    <lineage>
        <taxon>Bacteria</taxon>
        <taxon>Pseudomonadati</taxon>
        <taxon>Pseudomonadota</taxon>
        <taxon>Betaproteobacteria</taxon>
        <taxon>Burkholderiales</taxon>
        <taxon>Alcaligenaceae</taxon>
        <taxon>Pelistega</taxon>
    </lineage>
</organism>
<dbReference type="PANTHER" id="PTHR14969">
    <property type="entry name" value="SPHINGOSINE-1-PHOSPHATE PHOSPHOHYDROLASE"/>
    <property type="match status" value="1"/>
</dbReference>
<feature type="transmembrane region" description="Helical" evidence="7">
    <location>
        <begin position="114"/>
        <end position="136"/>
    </location>
</feature>
<feature type="transmembrane region" description="Helical" evidence="7">
    <location>
        <begin position="156"/>
        <end position="173"/>
    </location>
</feature>
<evidence type="ECO:0000256" key="3">
    <source>
        <dbReference type="ARBA" id="ARBA00022692"/>
    </source>
</evidence>